<dbReference type="GO" id="GO:0042802">
    <property type="term" value="F:identical protein binding"/>
    <property type="evidence" value="ECO:0007669"/>
    <property type="project" value="UniProtKB-ARBA"/>
</dbReference>
<name>A0A8U8AZB9_GEOPR</name>
<dbReference type="GO" id="GO:0008270">
    <property type="term" value="F:zinc ion binding"/>
    <property type="evidence" value="ECO:0007669"/>
    <property type="project" value="UniProtKB-KW"/>
</dbReference>
<sequence length="127" mass="14592">METREDKSPQPTLSQEGGQSFSQSSELVAQEPYECPQCQKRFRSSSDLLRHQRIHTEERPFRCPECGNSFKQKSHLIIHQHQWSHQASCPFPASSPIGGPILERALQIPFPHDPCWEDTCPFSCPFQ</sequence>
<evidence type="ECO:0000256" key="1">
    <source>
        <dbReference type="ARBA" id="ARBA00003767"/>
    </source>
</evidence>
<dbReference type="FunFam" id="3.30.160.60:FF:000496">
    <property type="entry name" value="Zinc finger with KRAB and SCAN domains 1"/>
    <property type="match status" value="1"/>
</dbReference>
<feature type="compositionally biased region" description="Low complexity" evidence="11">
    <location>
        <begin position="14"/>
        <end position="26"/>
    </location>
</feature>
<evidence type="ECO:0000256" key="2">
    <source>
        <dbReference type="ARBA" id="ARBA00004123"/>
    </source>
</evidence>
<evidence type="ECO:0000256" key="5">
    <source>
        <dbReference type="ARBA" id="ARBA00022771"/>
    </source>
</evidence>
<dbReference type="InterPro" id="IPR013087">
    <property type="entry name" value="Znf_C2H2_type"/>
</dbReference>
<dbReference type="AlphaFoldDB" id="A0A8U8AZB9"/>
<dbReference type="GO" id="GO:0000981">
    <property type="term" value="F:DNA-binding transcription factor activity, RNA polymerase II-specific"/>
    <property type="evidence" value="ECO:0007669"/>
    <property type="project" value="TreeGrafter"/>
</dbReference>
<dbReference type="Ensembl" id="ENSCPVT00000024448.1">
    <property type="protein sequence ID" value="ENSCPVP00000026950.1"/>
    <property type="gene ID" value="ENSCPVG00000018212.1"/>
</dbReference>
<keyword evidence="4" id="KW-0677">Repeat</keyword>
<comment type="function">
    <text evidence="1">May be involved in transcriptional regulation.</text>
</comment>
<evidence type="ECO:0000256" key="11">
    <source>
        <dbReference type="SAM" id="MobiDB-lite"/>
    </source>
</evidence>
<reference evidence="12" key="1">
    <citation type="submission" date="2025-08" db="UniProtKB">
        <authorList>
            <consortium name="Ensembl"/>
        </authorList>
    </citation>
    <scope>IDENTIFICATION</scope>
</reference>
<dbReference type="PANTHER" id="PTHR23226">
    <property type="entry name" value="ZINC FINGER AND SCAN DOMAIN-CONTAINING"/>
    <property type="match status" value="1"/>
</dbReference>
<evidence type="ECO:0000256" key="6">
    <source>
        <dbReference type="ARBA" id="ARBA00022833"/>
    </source>
</evidence>
<dbReference type="InterPro" id="IPR036236">
    <property type="entry name" value="Znf_C2H2_sf"/>
</dbReference>
<evidence type="ECO:0000256" key="10">
    <source>
        <dbReference type="ARBA" id="ARBA00023242"/>
    </source>
</evidence>
<keyword evidence="9" id="KW-0804">Transcription</keyword>
<keyword evidence="8" id="KW-0238">DNA-binding</keyword>
<dbReference type="GO" id="GO:0005634">
    <property type="term" value="C:nucleus"/>
    <property type="evidence" value="ECO:0007669"/>
    <property type="project" value="UniProtKB-SubCell"/>
</dbReference>
<keyword evidence="10" id="KW-0539">Nucleus</keyword>
<evidence type="ECO:0000256" key="4">
    <source>
        <dbReference type="ARBA" id="ARBA00022737"/>
    </source>
</evidence>
<dbReference type="Pfam" id="PF00096">
    <property type="entry name" value="zf-C2H2"/>
    <property type="match status" value="2"/>
</dbReference>
<dbReference type="FunFam" id="3.30.160.60:FF:000710">
    <property type="entry name" value="Zinc finger protein 768"/>
    <property type="match status" value="1"/>
</dbReference>
<dbReference type="PANTHER" id="PTHR23226:SF85">
    <property type="entry name" value="ZINC FINGER PROTEIN 397"/>
    <property type="match status" value="1"/>
</dbReference>
<comment type="subcellular location">
    <subcellularLocation>
        <location evidence="2">Nucleus</location>
    </subcellularLocation>
</comment>
<protein>
    <submittedName>
        <fullName evidence="12">Uncharacterized protein</fullName>
    </submittedName>
</protein>
<dbReference type="GO" id="GO:0000978">
    <property type="term" value="F:RNA polymerase II cis-regulatory region sequence-specific DNA binding"/>
    <property type="evidence" value="ECO:0007669"/>
    <property type="project" value="TreeGrafter"/>
</dbReference>
<keyword evidence="5" id="KW-0863">Zinc-finger</keyword>
<keyword evidence="7" id="KW-0805">Transcription regulation</keyword>
<feature type="region of interest" description="Disordered" evidence="11">
    <location>
        <begin position="1"/>
        <end position="28"/>
    </location>
</feature>
<evidence type="ECO:0000256" key="9">
    <source>
        <dbReference type="ARBA" id="ARBA00023163"/>
    </source>
</evidence>
<evidence type="ECO:0000313" key="13">
    <source>
        <dbReference type="Proteomes" id="UP000694382"/>
    </source>
</evidence>
<proteinExistence type="predicted"/>
<dbReference type="Gene3D" id="3.30.160.60">
    <property type="entry name" value="Classic Zinc Finger"/>
    <property type="match status" value="2"/>
</dbReference>
<dbReference type="PROSITE" id="PS50157">
    <property type="entry name" value="ZINC_FINGER_C2H2_2"/>
    <property type="match status" value="2"/>
</dbReference>
<dbReference type="SMART" id="SM00355">
    <property type="entry name" value="ZnF_C2H2"/>
    <property type="match status" value="2"/>
</dbReference>
<keyword evidence="3" id="KW-0479">Metal-binding</keyword>
<evidence type="ECO:0000256" key="7">
    <source>
        <dbReference type="ARBA" id="ARBA00023015"/>
    </source>
</evidence>
<keyword evidence="13" id="KW-1185">Reference proteome</keyword>
<evidence type="ECO:0000256" key="3">
    <source>
        <dbReference type="ARBA" id="ARBA00022723"/>
    </source>
</evidence>
<reference evidence="12" key="2">
    <citation type="submission" date="2025-09" db="UniProtKB">
        <authorList>
            <consortium name="Ensembl"/>
        </authorList>
    </citation>
    <scope>IDENTIFICATION</scope>
</reference>
<dbReference type="Proteomes" id="UP000694382">
    <property type="component" value="Unassembled WGS sequence"/>
</dbReference>
<organism evidence="12 13">
    <name type="scientific">Geospiza parvula</name>
    <name type="common">Small tree-finch</name>
    <name type="synonym">Camarhynchus parvulus</name>
    <dbReference type="NCBI Taxonomy" id="87175"/>
    <lineage>
        <taxon>Eukaryota</taxon>
        <taxon>Metazoa</taxon>
        <taxon>Chordata</taxon>
        <taxon>Craniata</taxon>
        <taxon>Vertebrata</taxon>
        <taxon>Euteleostomi</taxon>
        <taxon>Archelosauria</taxon>
        <taxon>Archosauria</taxon>
        <taxon>Dinosauria</taxon>
        <taxon>Saurischia</taxon>
        <taxon>Theropoda</taxon>
        <taxon>Coelurosauria</taxon>
        <taxon>Aves</taxon>
        <taxon>Neognathae</taxon>
        <taxon>Neoaves</taxon>
        <taxon>Telluraves</taxon>
        <taxon>Australaves</taxon>
        <taxon>Passeriformes</taxon>
        <taxon>Thraupidae</taxon>
        <taxon>Camarhynchus</taxon>
    </lineage>
</organism>
<keyword evidence="6" id="KW-0862">Zinc</keyword>
<accession>A0A8U8AZB9</accession>
<dbReference type="PROSITE" id="PS00028">
    <property type="entry name" value="ZINC_FINGER_C2H2_1"/>
    <property type="match status" value="2"/>
</dbReference>
<dbReference type="SUPFAM" id="SSF57667">
    <property type="entry name" value="beta-beta-alpha zinc fingers"/>
    <property type="match status" value="1"/>
</dbReference>
<evidence type="ECO:0000313" key="12">
    <source>
        <dbReference type="Ensembl" id="ENSCPVP00000026950.1"/>
    </source>
</evidence>
<evidence type="ECO:0000256" key="8">
    <source>
        <dbReference type="ARBA" id="ARBA00023125"/>
    </source>
</evidence>